<keyword evidence="3" id="KW-0032">Aminotransferase</keyword>
<dbReference type="InterPro" id="IPR029043">
    <property type="entry name" value="GcvT/YgfZ_C"/>
</dbReference>
<dbReference type="GO" id="GO:0032259">
    <property type="term" value="P:methylation"/>
    <property type="evidence" value="ECO:0007669"/>
    <property type="project" value="UniProtKB-KW"/>
</dbReference>
<evidence type="ECO:0000313" key="12">
    <source>
        <dbReference type="Proteomes" id="UP000198703"/>
    </source>
</evidence>
<dbReference type="GO" id="GO:0006546">
    <property type="term" value="P:glycine catabolic process"/>
    <property type="evidence" value="ECO:0007669"/>
    <property type="project" value="InterPro"/>
</dbReference>
<dbReference type="Gene3D" id="3.30.1360.120">
    <property type="entry name" value="Probable tRNA modification gtpase trme, domain 1"/>
    <property type="match status" value="1"/>
</dbReference>
<dbReference type="SUPFAM" id="SSF101790">
    <property type="entry name" value="Aminomethyltransferase beta-barrel domain"/>
    <property type="match status" value="1"/>
</dbReference>
<dbReference type="InterPro" id="IPR006223">
    <property type="entry name" value="GcvT"/>
</dbReference>
<accession>A0A1H4FLW2</accession>
<evidence type="ECO:0000256" key="1">
    <source>
        <dbReference type="ARBA" id="ARBA00008609"/>
    </source>
</evidence>
<dbReference type="GO" id="GO:0008168">
    <property type="term" value="F:methyltransferase activity"/>
    <property type="evidence" value="ECO:0007669"/>
    <property type="project" value="UniProtKB-KW"/>
</dbReference>
<dbReference type="SUPFAM" id="SSF103025">
    <property type="entry name" value="Folate-binding domain"/>
    <property type="match status" value="1"/>
</dbReference>
<feature type="domain" description="Aminomethyltransferase C-terminal" evidence="10">
    <location>
        <begin position="302"/>
        <end position="379"/>
    </location>
</feature>
<dbReference type="AlphaFoldDB" id="A0A1H4FLW2"/>
<dbReference type="RefSeq" id="WP_093256040.1">
    <property type="nucleotide sequence ID" value="NZ_FNQM01000023.1"/>
</dbReference>
<keyword evidence="4 11" id="KW-0808">Transferase</keyword>
<evidence type="ECO:0000259" key="9">
    <source>
        <dbReference type="Pfam" id="PF01571"/>
    </source>
</evidence>
<dbReference type="EC" id="2.1.2.10" evidence="2"/>
<evidence type="ECO:0000313" key="11">
    <source>
        <dbReference type="EMBL" id="SEA97482.1"/>
    </source>
</evidence>
<name>A0A1H4FLW2_9RHOB</name>
<dbReference type="EMBL" id="FNQM01000023">
    <property type="protein sequence ID" value="SEA97482.1"/>
    <property type="molecule type" value="Genomic_DNA"/>
</dbReference>
<proteinExistence type="inferred from homology"/>
<comment type="similarity">
    <text evidence="1">Belongs to the GcvT family.</text>
</comment>
<evidence type="ECO:0000256" key="7">
    <source>
        <dbReference type="PIRSR" id="PIRSR006487-1"/>
    </source>
</evidence>
<dbReference type="Gene3D" id="4.10.1250.10">
    <property type="entry name" value="Aminomethyltransferase fragment"/>
    <property type="match status" value="1"/>
</dbReference>
<dbReference type="OrthoDB" id="9774591at2"/>
<feature type="domain" description="GCVT N-terminal" evidence="9">
    <location>
        <begin position="30"/>
        <end position="277"/>
    </location>
</feature>
<dbReference type="Gene3D" id="3.30.70.1400">
    <property type="entry name" value="Aminomethyltransferase beta-barrel domains"/>
    <property type="match status" value="1"/>
</dbReference>
<gene>
    <name evidence="11" type="ORF">SAMN05444370_12333</name>
</gene>
<reference evidence="11 12" key="1">
    <citation type="submission" date="2016-10" db="EMBL/GenBank/DDBJ databases">
        <authorList>
            <person name="de Groot N.N."/>
        </authorList>
    </citation>
    <scope>NUCLEOTIDE SEQUENCE [LARGE SCALE GENOMIC DNA]</scope>
    <source>
        <strain evidence="11 12">DSM 15345</strain>
    </source>
</reference>
<dbReference type="PIRSF" id="PIRSF006487">
    <property type="entry name" value="GcvT"/>
    <property type="match status" value="1"/>
</dbReference>
<evidence type="ECO:0000256" key="2">
    <source>
        <dbReference type="ARBA" id="ARBA00012616"/>
    </source>
</evidence>
<feature type="region of interest" description="Disordered" evidence="8">
    <location>
        <begin position="1"/>
        <end position="22"/>
    </location>
</feature>
<comment type="catalytic activity">
    <reaction evidence="6">
        <text>N(6)-[(R)-S(8)-aminomethyldihydrolipoyl]-L-lysyl-[protein] + (6S)-5,6,7,8-tetrahydrofolate = N(6)-[(R)-dihydrolipoyl]-L-lysyl-[protein] + (6R)-5,10-methylene-5,6,7,8-tetrahydrofolate + NH4(+)</text>
        <dbReference type="Rhea" id="RHEA:16945"/>
        <dbReference type="Rhea" id="RHEA-COMP:10475"/>
        <dbReference type="Rhea" id="RHEA-COMP:10492"/>
        <dbReference type="ChEBI" id="CHEBI:15636"/>
        <dbReference type="ChEBI" id="CHEBI:28938"/>
        <dbReference type="ChEBI" id="CHEBI:57453"/>
        <dbReference type="ChEBI" id="CHEBI:83100"/>
        <dbReference type="ChEBI" id="CHEBI:83143"/>
        <dbReference type="EC" id="2.1.2.10"/>
    </reaction>
</comment>
<dbReference type="NCBIfam" id="NF001567">
    <property type="entry name" value="PRK00389.1"/>
    <property type="match status" value="1"/>
</dbReference>
<dbReference type="NCBIfam" id="NF010093">
    <property type="entry name" value="PRK13579.1"/>
    <property type="match status" value="1"/>
</dbReference>
<dbReference type="InterPro" id="IPR027266">
    <property type="entry name" value="TrmE/GcvT-like"/>
</dbReference>
<dbReference type="Gene3D" id="2.40.30.110">
    <property type="entry name" value="Aminomethyltransferase beta-barrel domains"/>
    <property type="match status" value="1"/>
</dbReference>
<evidence type="ECO:0000256" key="6">
    <source>
        <dbReference type="ARBA" id="ARBA00047665"/>
    </source>
</evidence>
<dbReference type="PANTHER" id="PTHR43757">
    <property type="entry name" value="AMINOMETHYLTRANSFERASE"/>
    <property type="match status" value="1"/>
</dbReference>
<dbReference type="Pfam" id="PF08669">
    <property type="entry name" value="GCV_T_C"/>
    <property type="match status" value="1"/>
</dbReference>
<dbReference type="Proteomes" id="UP000198703">
    <property type="component" value="Unassembled WGS sequence"/>
</dbReference>
<dbReference type="InterPro" id="IPR006222">
    <property type="entry name" value="GCVT_N"/>
</dbReference>
<organism evidence="11 12">
    <name type="scientific">Rubrimonas cliftonensis</name>
    <dbReference type="NCBI Taxonomy" id="89524"/>
    <lineage>
        <taxon>Bacteria</taxon>
        <taxon>Pseudomonadati</taxon>
        <taxon>Pseudomonadota</taxon>
        <taxon>Alphaproteobacteria</taxon>
        <taxon>Rhodobacterales</taxon>
        <taxon>Paracoccaceae</taxon>
        <taxon>Rubrimonas</taxon>
    </lineage>
</organism>
<sequence length="387" mass="39709">MANPQSRRPPAHQDAAPPPGEAALETPLAALHARLGGVMVDFAGWSLPVRYPAGTLAEHAACREGAALFDVSHMGQLRLETQGGATAAAQALEALCPGGLATLKPGDARYTQFTNEAGGVIDDLIVSHAGDSLFIVVNAARREADLARLAEALDPDATVTRLDRALLAVQGPKAAALVGELVPQAAALRFMQTAAAEWRGAEARVSRLGYTGEDGFEISLPTGAAEPFAEALIAAGAVPAGLGARDTLRLEAGLPLWGHELDETTTPVEAGLAWSIPKRRREAANFPGAAVILRQIAEGPARRLVGVRPDGAAPAREGTVVTARGAPIGAVTSGGYGPTVGGPVAMAFVAAAVAEPGTALELVVRGKPRPAGVVPLPFVPHRYFRGA</sequence>
<dbReference type="PANTHER" id="PTHR43757:SF2">
    <property type="entry name" value="AMINOMETHYLTRANSFERASE, MITOCHONDRIAL"/>
    <property type="match status" value="1"/>
</dbReference>
<evidence type="ECO:0000256" key="8">
    <source>
        <dbReference type="SAM" id="MobiDB-lite"/>
    </source>
</evidence>
<dbReference type="GO" id="GO:0004047">
    <property type="term" value="F:aminomethyltransferase activity"/>
    <property type="evidence" value="ECO:0007669"/>
    <property type="project" value="UniProtKB-EC"/>
</dbReference>
<evidence type="ECO:0000256" key="4">
    <source>
        <dbReference type="ARBA" id="ARBA00022679"/>
    </source>
</evidence>
<keyword evidence="12" id="KW-1185">Reference proteome</keyword>
<dbReference type="STRING" id="89524.SAMN05444370_12333"/>
<keyword evidence="11" id="KW-0489">Methyltransferase</keyword>
<evidence type="ECO:0000259" key="10">
    <source>
        <dbReference type="Pfam" id="PF08669"/>
    </source>
</evidence>
<dbReference type="Pfam" id="PF01571">
    <property type="entry name" value="GCV_T"/>
    <property type="match status" value="1"/>
</dbReference>
<feature type="binding site" evidence="7">
    <location>
        <position position="217"/>
    </location>
    <ligand>
        <name>substrate</name>
    </ligand>
</feature>
<dbReference type="InterPro" id="IPR013977">
    <property type="entry name" value="GcvT_C"/>
</dbReference>
<dbReference type="NCBIfam" id="TIGR00528">
    <property type="entry name" value="gcvT"/>
    <property type="match status" value="1"/>
</dbReference>
<evidence type="ECO:0000256" key="5">
    <source>
        <dbReference type="ARBA" id="ARBA00031395"/>
    </source>
</evidence>
<dbReference type="GO" id="GO:0008483">
    <property type="term" value="F:transaminase activity"/>
    <property type="evidence" value="ECO:0007669"/>
    <property type="project" value="UniProtKB-KW"/>
</dbReference>
<evidence type="ECO:0000256" key="3">
    <source>
        <dbReference type="ARBA" id="ARBA00022576"/>
    </source>
</evidence>
<protein>
    <recommendedName>
        <fullName evidence="2">aminomethyltransferase</fullName>
        <ecNumber evidence="2">2.1.2.10</ecNumber>
    </recommendedName>
    <alternativeName>
        <fullName evidence="5">Glycine cleavage system T protein</fullName>
    </alternativeName>
</protein>
<dbReference type="InterPro" id="IPR028896">
    <property type="entry name" value="GcvT/YgfZ/DmdA"/>
</dbReference>
<dbReference type="GO" id="GO:0005960">
    <property type="term" value="C:glycine cleavage complex"/>
    <property type="evidence" value="ECO:0007669"/>
    <property type="project" value="InterPro"/>
</dbReference>